<evidence type="ECO:0000313" key="2">
    <source>
        <dbReference type="EMBL" id="GMI30356.1"/>
    </source>
</evidence>
<accession>A0A9W7G2D2</accession>
<keyword evidence="3" id="KW-1185">Reference proteome</keyword>
<organism evidence="2 3">
    <name type="scientific">Triparma columacea</name>
    <dbReference type="NCBI Taxonomy" id="722753"/>
    <lineage>
        <taxon>Eukaryota</taxon>
        <taxon>Sar</taxon>
        <taxon>Stramenopiles</taxon>
        <taxon>Ochrophyta</taxon>
        <taxon>Bolidophyceae</taxon>
        <taxon>Parmales</taxon>
        <taxon>Triparmaceae</taxon>
        <taxon>Triparma</taxon>
    </lineage>
</organism>
<dbReference type="AlphaFoldDB" id="A0A9W7G2D2"/>
<gene>
    <name evidence="2" type="ORF">TrCOL_g10132</name>
</gene>
<feature type="compositionally biased region" description="Basic and acidic residues" evidence="1">
    <location>
        <begin position="240"/>
        <end position="249"/>
    </location>
</feature>
<sequence length="380" mass="41797">MAEESIDEVVVIDNTSIERRSKEVVNHICLIPQTHRLYINPDKRSFPGPSANSLYSNGAGYAKRDYIELHVDSWRDSDNNVYRCSFNWGTPPLPGFCICRVFPIGKGRRFTKPNDAGYIASIQFLNGMYWDVGINGVRAQVIHASEMTEEEGFFGIGTGLSHTKRLFLKKDDIISLRCVTVYGKSIDVCRFKVDLATDPNELIDMSNDKDGEENGVEENIGNSTAIGGSIGENRKRKKRDSLERARNWSEESGGGGKKRSYEDDSESGGGGKRRSYEDDSEEEETTVSSGNGEGVSRETRRIMDEIAATEGGLTLEELPYVVPSIYMPPGGENPTANIDQQVQWTEFLTQPGALLAVEEAVRGGEDEDEGGGGGQKGGVQ</sequence>
<feature type="compositionally biased region" description="Gly residues" evidence="1">
    <location>
        <begin position="371"/>
        <end position="380"/>
    </location>
</feature>
<reference evidence="3" key="1">
    <citation type="journal article" date="2023" name="Commun. Biol.">
        <title>Genome analysis of Parmales, the sister group of diatoms, reveals the evolutionary specialization of diatoms from phago-mixotrophs to photoautotrophs.</title>
        <authorList>
            <person name="Ban H."/>
            <person name="Sato S."/>
            <person name="Yoshikawa S."/>
            <person name="Yamada K."/>
            <person name="Nakamura Y."/>
            <person name="Ichinomiya M."/>
            <person name="Sato N."/>
            <person name="Blanc-Mathieu R."/>
            <person name="Endo H."/>
            <person name="Kuwata A."/>
            <person name="Ogata H."/>
        </authorList>
    </citation>
    <scope>NUCLEOTIDE SEQUENCE [LARGE SCALE GENOMIC DNA]</scope>
</reference>
<proteinExistence type="predicted"/>
<protein>
    <submittedName>
        <fullName evidence="2">Uncharacterized protein</fullName>
    </submittedName>
</protein>
<evidence type="ECO:0000313" key="3">
    <source>
        <dbReference type="Proteomes" id="UP001165065"/>
    </source>
</evidence>
<name>A0A9W7G2D2_9STRA</name>
<dbReference type="EMBL" id="BRYA01000708">
    <property type="protein sequence ID" value="GMI30356.1"/>
    <property type="molecule type" value="Genomic_DNA"/>
</dbReference>
<dbReference type="Proteomes" id="UP001165065">
    <property type="component" value="Unassembled WGS sequence"/>
</dbReference>
<feature type="region of interest" description="Disordered" evidence="1">
    <location>
        <begin position="201"/>
        <end position="300"/>
    </location>
</feature>
<feature type="region of interest" description="Disordered" evidence="1">
    <location>
        <begin position="361"/>
        <end position="380"/>
    </location>
</feature>
<comment type="caution">
    <text evidence="2">The sequence shown here is derived from an EMBL/GenBank/DDBJ whole genome shotgun (WGS) entry which is preliminary data.</text>
</comment>
<evidence type="ECO:0000256" key="1">
    <source>
        <dbReference type="SAM" id="MobiDB-lite"/>
    </source>
</evidence>